<dbReference type="RefSeq" id="WP_219966194.1">
    <property type="nucleotide sequence ID" value="NZ_JAGFNZ010000006.1"/>
</dbReference>
<proteinExistence type="predicted"/>
<dbReference type="PROSITE" id="PS51178">
    <property type="entry name" value="PASTA"/>
    <property type="match status" value="2"/>
</dbReference>
<dbReference type="Proteomes" id="UP000719942">
    <property type="component" value="Unassembled WGS sequence"/>
</dbReference>
<dbReference type="EMBL" id="JAGFNZ010000006">
    <property type="protein sequence ID" value="MBW7573782.1"/>
    <property type="molecule type" value="Genomic_DNA"/>
</dbReference>
<dbReference type="InterPro" id="IPR005543">
    <property type="entry name" value="PASTA_dom"/>
</dbReference>
<dbReference type="Pfam" id="PF03793">
    <property type="entry name" value="PASTA"/>
    <property type="match status" value="2"/>
</dbReference>
<evidence type="ECO:0000256" key="1">
    <source>
        <dbReference type="SAM" id="Phobius"/>
    </source>
</evidence>
<keyword evidence="1" id="KW-1133">Transmembrane helix</keyword>
<organism evidence="4 5">
    <name type="scientific">Caproiciproducens faecalis</name>
    <dbReference type="NCBI Taxonomy" id="2820301"/>
    <lineage>
        <taxon>Bacteria</taxon>
        <taxon>Bacillati</taxon>
        <taxon>Bacillota</taxon>
        <taxon>Clostridia</taxon>
        <taxon>Eubacteriales</taxon>
        <taxon>Acutalibacteraceae</taxon>
        <taxon>Caproiciproducens</taxon>
    </lineage>
</organism>
<keyword evidence="1" id="KW-0472">Membrane</keyword>
<gene>
    <name evidence="4" type="ORF">J5W02_13280</name>
</gene>
<sequence length="566" mass="61320">MTGFDNLCMNCMSDTNGKTECSNCGFSSAEPQMRHALPYRTRLQKRYIVGRAKKSNGEGITYIGYDTVLNIPIELREFFPQTLCERPAAGTDIRVIGGSEIIFDECLAAFLNYSREIAHMRELSAIIQIYDIFEENHTAYTVSEWNESITLRYFVERSGGNLSWNAARQLFMPVLSALSAMQAAGIRHLGISPDTLNIMQDGKMKLGSFCISAVRRMDTDLPPDLVPGCAAIEQYVMNYTPNESTDVYGFAASLFFALTGTIPQDALKRRNDMRLLIPTSIMRSLPPHVVSAMANALQVSPDKRTPSFERLRAELSAAPTVTATIEDTQRIHRTAAPEPEEEDGKKNVPNFVWVILTCVSALIVFTIVGIIWISNTGRNETPTLASETSQVDSAAADSLEMTMDSVESMESTDPSLIEAPDLVGQVYQEQNNSGESSSNQEYQVLLSSKQFSDTIPEGSIISQSPAAGTKMAKGTAIVVVVSEGAAVRTLPPITGKTLAEASQAVTSAGFTPTKTEEYNSNVDKGLVVGYQDVQEGSQMAYGSQVVIVVSKGPAPGSVSGGDSSAP</sequence>
<evidence type="ECO:0000259" key="2">
    <source>
        <dbReference type="PROSITE" id="PS50011"/>
    </source>
</evidence>
<dbReference type="Gene3D" id="1.10.510.10">
    <property type="entry name" value="Transferase(Phosphotransferase) domain 1"/>
    <property type="match status" value="1"/>
</dbReference>
<name>A0ABS7DRY9_9FIRM</name>
<dbReference type="Gene3D" id="3.30.10.20">
    <property type="match status" value="2"/>
</dbReference>
<evidence type="ECO:0000313" key="5">
    <source>
        <dbReference type="Proteomes" id="UP000719942"/>
    </source>
</evidence>
<dbReference type="InterPro" id="IPR011009">
    <property type="entry name" value="Kinase-like_dom_sf"/>
</dbReference>
<keyword evidence="5" id="KW-1185">Reference proteome</keyword>
<keyword evidence="1" id="KW-0812">Transmembrane</keyword>
<dbReference type="PROSITE" id="PS50011">
    <property type="entry name" value="PROTEIN_KINASE_DOM"/>
    <property type="match status" value="1"/>
</dbReference>
<feature type="transmembrane region" description="Helical" evidence="1">
    <location>
        <begin position="351"/>
        <end position="373"/>
    </location>
</feature>
<dbReference type="PANTHER" id="PTHR24362">
    <property type="entry name" value="SERINE/THREONINE-PROTEIN KINASE NEK"/>
    <property type="match status" value="1"/>
</dbReference>
<evidence type="ECO:0000259" key="3">
    <source>
        <dbReference type="PROSITE" id="PS51178"/>
    </source>
</evidence>
<feature type="domain" description="Protein kinase" evidence="2">
    <location>
        <begin position="47"/>
        <end position="321"/>
    </location>
</feature>
<evidence type="ECO:0000313" key="4">
    <source>
        <dbReference type="EMBL" id="MBW7573782.1"/>
    </source>
</evidence>
<accession>A0ABS7DRY9</accession>
<dbReference type="CDD" id="cd06577">
    <property type="entry name" value="PASTA_pknB"/>
    <property type="match status" value="2"/>
</dbReference>
<feature type="domain" description="PASTA" evidence="3">
    <location>
        <begin position="413"/>
        <end position="483"/>
    </location>
</feature>
<feature type="domain" description="PASTA" evidence="3">
    <location>
        <begin position="484"/>
        <end position="551"/>
    </location>
</feature>
<dbReference type="SUPFAM" id="SSF56112">
    <property type="entry name" value="Protein kinase-like (PK-like)"/>
    <property type="match status" value="1"/>
</dbReference>
<reference evidence="4 5" key="1">
    <citation type="submission" date="2021-03" db="EMBL/GenBank/DDBJ databases">
        <title>Caproiciproducens sp. nov. isolated from feces of cow.</title>
        <authorList>
            <person name="Choi J.-Y."/>
        </authorList>
    </citation>
    <scope>NUCLEOTIDE SEQUENCE [LARGE SCALE GENOMIC DNA]</scope>
    <source>
        <strain evidence="4 5">AGMB10547</strain>
    </source>
</reference>
<dbReference type="InterPro" id="IPR000719">
    <property type="entry name" value="Prot_kinase_dom"/>
</dbReference>
<protein>
    <submittedName>
        <fullName evidence="4">PASTA domain-containing protein</fullName>
    </submittedName>
</protein>
<comment type="caution">
    <text evidence="4">The sequence shown here is derived from an EMBL/GenBank/DDBJ whole genome shotgun (WGS) entry which is preliminary data.</text>
</comment>
<dbReference type="SMART" id="SM00740">
    <property type="entry name" value="PASTA"/>
    <property type="match status" value="2"/>
</dbReference>
<dbReference type="PANTHER" id="PTHR24362:SF309">
    <property type="entry name" value="PROTEIN KINASE DOMAIN-CONTAINING PROTEIN"/>
    <property type="match status" value="1"/>
</dbReference>